<proteinExistence type="predicted"/>
<comment type="caution">
    <text evidence="1">The sequence shown here is derived from an EMBL/GenBank/DDBJ whole genome shotgun (WGS) entry which is preliminary data.</text>
</comment>
<organism evidence="1">
    <name type="scientific">marine sediment metagenome</name>
    <dbReference type="NCBI Taxonomy" id="412755"/>
    <lineage>
        <taxon>unclassified sequences</taxon>
        <taxon>metagenomes</taxon>
        <taxon>ecological metagenomes</taxon>
    </lineage>
</organism>
<dbReference type="EMBL" id="LAZR01049247">
    <property type="protein sequence ID" value="KKK90098.1"/>
    <property type="molecule type" value="Genomic_DNA"/>
</dbReference>
<dbReference type="SUPFAM" id="SSF51445">
    <property type="entry name" value="(Trans)glycosidases"/>
    <property type="match status" value="1"/>
</dbReference>
<reference evidence="1" key="1">
    <citation type="journal article" date="2015" name="Nature">
        <title>Complex archaea that bridge the gap between prokaryotes and eukaryotes.</title>
        <authorList>
            <person name="Spang A."/>
            <person name="Saw J.H."/>
            <person name="Jorgensen S.L."/>
            <person name="Zaremba-Niedzwiedzka K."/>
            <person name="Martijn J."/>
            <person name="Lind A.E."/>
            <person name="van Eijk R."/>
            <person name="Schleper C."/>
            <person name="Guy L."/>
            <person name="Ettema T.J."/>
        </authorList>
    </citation>
    <scope>NUCLEOTIDE SEQUENCE</scope>
</reference>
<accession>A0A0F8Z8N4</accession>
<evidence type="ECO:0000313" key="1">
    <source>
        <dbReference type="EMBL" id="KKK90098.1"/>
    </source>
</evidence>
<protein>
    <submittedName>
        <fullName evidence="1">Uncharacterized protein</fullName>
    </submittedName>
</protein>
<dbReference type="Gene3D" id="3.20.20.80">
    <property type="entry name" value="Glycosidases"/>
    <property type="match status" value="1"/>
</dbReference>
<dbReference type="AlphaFoldDB" id="A0A0F8Z8N4"/>
<dbReference type="InterPro" id="IPR017853">
    <property type="entry name" value="GH"/>
</dbReference>
<gene>
    <name evidence="1" type="ORF">LCGC14_2726500</name>
</gene>
<name>A0A0F8Z8N4_9ZZZZ</name>
<sequence>MLAFDISAWQGRPPLLWFQNMKAAGYDLCWIQLWGLTPDGNGPNPHSEYQLSMARQAGMDTGGYIVIYGDSTDATNMLVHSALFAAGDEKEHLKFVALDVETAPIRMERLLNAYDNIGLQLPGVVRPVYTSRWKWSIAFGTQEWPHAAESPLLEARYWFNSGYAPNIPPDLEWMWLPFGGWTERAMLQYAGTVPTIGVGVDRCVYDQERMQFAGGAAPEPQGELTMSEYQELKDLILGLSGTVSAMSRQIAVLETKAHTQHSAPAPRPAPGPLPEYVIVVRGDYANKWFGTEAALLQLNPDFKTLAYRSDGSIMRRFVKRSWGDIYPPERLRVR</sequence>